<evidence type="ECO:0000256" key="1">
    <source>
        <dbReference type="ARBA" id="ARBA00023015"/>
    </source>
</evidence>
<dbReference type="SMART" id="SM00347">
    <property type="entry name" value="HTH_MARR"/>
    <property type="match status" value="1"/>
</dbReference>
<comment type="caution">
    <text evidence="6">The sequence shown here is derived from an EMBL/GenBank/DDBJ whole genome shotgun (WGS) entry which is preliminary data.</text>
</comment>
<dbReference type="RefSeq" id="WP_344505893.1">
    <property type="nucleotide sequence ID" value="NZ_BAAAQD010000013.1"/>
</dbReference>
<dbReference type="InterPro" id="IPR036390">
    <property type="entry name" value="WH_DNA-bd_sf"/>
</dbReference>
<dbReference type="EMBL" id="BAAAQD010000013">
    <property type="protein sequence ID" value="GAA1535599.1"/>
    <property type="molecule type" value="Genomic_DNA"/>
</dbReference>
<evidence type="ECO:0000256" key="2">
    <source>
        <dbReference type="ARBA" id="ARBA00023125"/>
    </source>
</evidence>
<dbReference type="PANTHER" id="PTHR33164:SF64">
    <property type="entry name" value="TRANSCRIPTIONAL REGULATOR SLYA"/>
    <property type="match status" value="1"/>
</dbReference>
<evidence type="ECO:0000256" key="3">
    <source>
        <dbReference type="ARBA" id="ARBA00023163"/>
    </source>
</evidence>
<organism evidence="6 7">
    <name type="scientific">Dactylosporangium maewongense</name>
    <dbReference type="NCBI Taxonomy" id="634393"/>
    <lineage>
        <taxon>Bacteria</taxon>
        <taxon>Bacillati</taxon>
        <taxon>Actinomycetota</taxon>
        <taxon>Actinomycetes</taxon>
        <taxon>Micromonosporales</taxon>
        <taxon>Micromonosporaceae</taxon>
        <taxon>Dactylosporangium</taxon>
    </lineage>
</organism>
<feature type="domain" description="HTH marR-type" evidence="5">
    <location>
        <begin position="9"/>
        <end position="139"/>
    </location>
</feature>
<evidence type="ECO:0000256" key="4">
    <source>
        <dbReference type="SAM" id="MobiDB-lite"/>
    </source>
</evidence>
<dbReference type="Proteomes" id="UP001501470">
    <property type="component" value="Unassembled WGS sequence"/>
</dbReference>
<dbReference type="InterPro" id="IPR036388">
    <property type="entry name" value="WH-like_DNA-bd_sf"/>
</dbReference>
<dbReference type="InterPro" id="IPR039422">
    <property type="entry name" value="MarR/SlyA-like"/>
</dbReference>
<dbReference type="PANTHER" id="PTHR33164">
    <property type="entry name" value="TRANSCRIPTIONAL REGULATOR, MARR FAMILY"/>
    <property type="match status" value="1"/>
</dbReference>
<dbReference type="Gene3D" id="1.10.10.10">
    <property type="entry name" value="Winged helix-like DNA-binding domain superfamily/Winged helix DNA-binding domain"/>
    <property type="match status" value="1"/>
</dbReference>
<dbReference type="InterPro" id="IPR000835">
    <property type="entry name" value="HTH_MarR-typ"/>
</dbReference>
<keyword evidence="2" id="KW-0238">DNA-binding</keyword>
<evidence type="ECO:0000313" key="7">
    <source>
        <dbReference type="Proteomes" id="UP001501470"/>
    </source>
</evidence>
<keyword evidence="7" id="KW-1185">Reference proteome</keyword>
<sequence length="165" mass="18555">MTISRTPQPQDLIRLLTRAERLLGRRLATVLDTEGCTPEAWRVITLLSDGAGHHMTEIAEHAFLPPATLTKLLDHLVEENLVYRRIDEIDRRRIRAHLTPRGRRLHQRVSQRVEASMAALPAADGDHDLLEALLTRLVDSLEDREAGAARPPRRKHLDAAHTGAS</sequence>
<accession>A0ABN2BA70</accession>
<protein>
    <recommendedName>
        <fullName evidence="5">HTH marR-type domain-containing protein</fullName>
    </recommendedName>
</protein>
<evidence type="ECO:0000313" key="6">
    <source>
        <dbReference type="EMBL" id="GAA1535599.1"/>
    </source>
</evidence>
<dbReference type="Pfam" id="PF01047">
    <property type="entry name" value="MarR"/>
    <property type="match status" value="1"/>
</dbReference>
<reference evidence="6 7" key="1">
    <citation type="journal article" date="2019" name="Int. J. Syst. Evol. Microbiol.">
        <title>The Global Catalogue of Microorganisms (GCM) 10K type strain sequencing project: providing services to taxonomists for standard genome sequencing and annotation.</title>
        <authorList>
            <consortium name="The Broad Institute Genomics Platform"/>
            <consortium name="The Broad Institute Genome Sequencing Center for Infectious Disease"/>
            <person name="Wu L."/>
            <person name="Ma J."/>
        </authorList>
    </citation>
    <scope>NUCLEOTIDE SEQUENCE [LARGE SCALE GENOMIC DNA]</scope>
    <source>
        <strain evidence="6 7">JCM 15933</strain>
    </source>
</reference>
<feature type="region of interest" description="Disordered" evidence="4">
    <location>
        <begin position="144"/>
        <end position="165"/>
    </location>
</feature>
<keyword evidence="3" id="KW-0804">Transcription</keyword>
<evidence type="ECO:0000259" key="5">
    <source>
        <dbReference type="PROSITE" id="PS50995"/>
    </source>
</evidence>
<dbReference type="SUPFAM" id="SSF46785">
    <property type="entry name" value="Winged helix' DNA-binding domain"/>
    <property type="match status" value="1"/>
</dbReference>
<gene>
    <name evidence="6" type="ORF">GCM10009827_062410</name>
</gene>
<dbReference type="PROSITE" id="PS50995">
    <property type="entry name" value="HTH_MARR_2"/>
    <property type="match status" value="1"/>
</dbReference>
<proteinExistence type="predicted"/>
<keyword evidence="1" id="KW-0805">Transcription regulation</keyword>
<name>A0ABN2BA70_9ACTN</name>